<evidence type="ECO:0000313" key="2">
    <source>
        <dbReference type="Proteomes" id="UP000005801"/>
    </source>
</evidence>
<evidence type="ECO:0008006" key="3">
    <source>
        <dbReference type="Google" id="ProtNLM"/>
    </source>
</evidence>
<dbReference type="EMBL" id="ABCS01000001">
    <property type="protein sequence ID" value="EDM81716.1"/>
    <property type="molecule type" value="Genomic_DNA"/>
</dbReference>
<sequence length="333" mass="36816">MTAQLDIFGGEVHPDRQLELAAQDEATTEAGARLRELAPQLRMGTSSWTFPGWEGLVWDRKASNRALVRDGLATYARHPLLRTVGLDRTYYGTMSAAQLGALRRDLPEDFQLLVKAHAECTTVQFSSRSWNRARAGQRNELFLEPEYATRAVVEPFMQGLGPAGGVLLFQFPPQYVTGGARSFASRLRAFLEALPAGPQYAVELRNPDLFTPRYIKALEAVGATHCVAELPGMPEIHKQWQASGGADRPALVMRWMLARHHDYESGKKAYAPFDRLVDPNVEVRRAYADMIAAQLRGPGQASKAKVTFIANNKAEGSSPLTVRSLADALLERL</sequence>
<reference evidence="1 2" key="1">
    <citation type="submission" date="2007-06" db="EMBL/GenBank/DDBJ databases">
        <authorList>
            <person name="Shimkets L."/>
            <person name="Ferriera S."/>
            <person name="Johnson J."/>
            <person name="Kravitz S."/>
            <person name="Beeson K."/>
            <person name="Sutton G."/>
            <person name="Rogers Y.-H."/>
            <person name="Friedman R."/>
            <person name="Frazier M."/>
            <person name="Venter J.C."/>
        </authorList>
    </citation>
    <scope>NUCLEOTIDE SEQUENCE [LARGE SCALE GENOMIC DNA]</scope>
    <source>
        <strain evidence="1 2">SIR-1</strain>
    </source>
</reference>
<name>A6FWP2_9BACT</name>
<dbReference type="InterPro" id="IPR036520">
    <property type="entry name" value="UPF0759_sf"/>
</dbReference>
<dbReference type="PANTHER" id="PTHR30348:SF4">
    <property type="entry name" value="DUF72 DOMAIN-CONTAINING PROTEIN"/>
    <property type="match status" value="1"/>
</dbReference>
<keyword evidence="2" id="KW-1185">Reference proteome</keyword>
<dbReference type="SUPFAM" id="SSF117396">
    <property type="entry name" value="TM1631-like"/>
    <property type="match status" value="1"/>
</dbReference>
<dbReference type="Gene3D" id="3.20.20.410">
    <property type="entry name" value="Protein of unknown function UPF0759"/>
    <property type="match status" value="1"/>
</dbReference>
<dbReference type="OrthoDB" id="9780310at2"/>
<dbReference type="AlphaFoldDB" id="A6FWP2"/>
<dbReference type="RefSeq" id="WP_006968891.1">
    <property type="nucleotide sequence ID" value="NZ_ABCS01000001.1"/>
</dbReference>
<protein>
    <recommendedName>
        <fullName evidence="3">DUF72 domain-containing protein</fullName>
    </recommendedName>
</protein>
<dbReference type="Pfam" id="PF01904">
    <property type="entry name" value="DUF72"/>
    <property type="match status" value="1"/>
</dbReference>
<proteinExistence type="predicted"/>
<dbReference type="PANTHER" id="PTHR30348">
    <property type="entry name" value="UNCHARACTERIZED PROTEIN YECE"/>
    <property type="match status" value="1"/>
</dbReference>
<gene>
    <name evidence="1" type="ORF">PPSIR1_04598</name>
</gene>
<comment type="caution">
    <text evidence="1">The sequence shown here is derived from an EMBL/GenBank/DDBJ whole genome shotgun (WGS) entry which is preliminary data.</text>
</comment>
<organism evidence="1 2">
    <name type="scientific">Plesiocystis pacifica SIR-1</name>
    <dbReference type="NCBI Taxonomy" id="391625"/>
    <lineage>
        <taxon>Bacteria</taxon>
        <taxon>Pseudomonadati</taxon>
        <taxon>Myxococcota</taxon>
        <taxon>Polyangia</taxon>
        <taxon>Nannocystales</taxon>
        <taxon>Nannocystaceae</taxon>
        <taxon>Plesiocystis</taxon>
    </lineage>
</organism>
<dbReference type="eggNOG" id="COG1801">
    <property type="taxonomic scope" value="Bacteria"/>
</dbReference>
<dbReference type="InterPro" id="IPR002763">
    <property type="entry name" value="DUF72"/>
</dbReference>
<dbReference type="STRING" id="391625.PPSIR1_04598"/>
<accession>A6FWP2</accession>
<evidence type="ECO:0000313" key="1">
    <source>
        <dbReference type="EMBL" id="EDM81716.1"/>
    </source>
</evidence>
<dbReference type="Proteomes" id="UP000005801">
    <property type="component" value="Unassembled WGS sequence"/>
</dbReference>